<dbReference type="CDD" id="cd17920">
    <property type="entry name" value="DEXHc_RecQ"/>
    <property type="match status" value="1"/>
</dbReference>
<reference evidence="15 16" key="1">
    <citation type="submission" date="2019-09" db="EMBL/GenBank/DDBJ databases">
        <title>Draft genome sequence of Ginsengibacter sp. BR5-29.</title>
        <authorList>
            <person name="Im W.-T."/>
        </authorList>
    </citation>
    <scope>NUCLEOTIDE SEQUENCE [LARGE SCALE GENOMIC DNA]</scope>
    <source>
        <strain evidence="15 16">BR5-29</strain>
    </source>
</reference>
<dbReference type="SUPFAM" id="SSF52540">
    <property type="entry name" value="P-loop containing nucleoside triphosphate hydrolases"/>
    <property type="match status" value="1"/>
</dbReference>
<dbReference type="Gene3D" id="3.40.50.300">
    <property type="entry name" value="P-loop containing nucleotide triphosphate hydrolases"/>
    <property type="match status" value="2"/>
</dbReference>
<dbReference type="Gene3D" id="1.10.10.10">
    <property type="entry name" value="Winged helix-like DNA-binding domain superfamily/Winged helix DNA-binding domain"/>
    <property type="match status" value="1"/>
</dbReference>
<dbReference type="Pfam" id="PF16124">
    <property type="entry name" value="RecQ_Zn_bind"/>
    <property type="match status" value="1"/>
</dbReference>
<feature type="domain" description="Helicase ATP-binding" evidence="13">
    <location>
        <begin position="25"/>
        <end position="193"/>
    </location>
</feature>
<evidence type="ECO:0000256" key="10">
    <source>
        <dbReference type="ARBA" id="ARBA00034808"/>
    </source>
</evidence>
<dbReference type="FunFam" id="3.40.50.300:FF:001389">
    <property type="entry name" value="ATP-dependent DNA helicase RecQ"/>
    <property type="match status" value="1"/>
</dbReference>
<evidence type="ECO:0000256" key="5">
    <source>
        <dbReference type="ARBA" id="ARBA00022806"/>
    </source>
</evidence>
<comment type="caution">
    <text evidence="15">The sequence shown here is derived from an EMBL/GenBank/DDBJ whole genome shotgun (WGS) entry which is preliminary data.</text>
</comment>
<dbReference type="GO" id="GO:0005524">
    <property type="term" value="F:ATP binding"/>
    <property type="evidence" value="ECO:0007669"/>
    <property type="project" value="UniProtKB-KW"/>
</dbReference>
<comment type="similarity">
    <text evidence="1">Belongs to the helicase family. RecQ subfamily.</text>
</comment>
<dbReference type="InterPro" id="IPR036388">
    <property type="entry name" value="WH-like_DNA-bd_sf"/>
</dbReference>
<keyword evidence="4" id="KW-0378">Hydrolase</keyword>
<dbReference type="InterPro" id="IPR001650">
    <property type="entry name" value="Helicase_C-like"/>
</dbReference>
<dbReference type="PANTHER" id="PTHR13710:SF105">
    <property type="entry name" value="ATP-DEPENDENT DNA HELICASE Q1"/>
    <property type="match status" value="1"/>
</dbReference>
<dbReference type="SMART" id="SM00490">
    <property type="entry name" value="HELICc"/>
    <property type="match status" value="1"/>
</dbReference>
<dbReference type="GO" id="GO:0003677">
    <property type="term" value="F:DNA binding"/>
    <property type="evidence" value="ECO:0007669"/>
    <property type="project" value="UniProtKB-KW"/>
</dbReference>
<accession>A0A5J5ILH7</accession>
<feature type="domain" description="Helicase C-terminal" evidence="14">
    <location>
        <begin position="218"/>
        <end position="361"/>
    </location>
</feature>
<dbReference type="InterPro" id="IPR004589">
    <property type="entry name" value="DNA_helicase_ATP-dep_RecQ"/>
</dbReference>
<dbReference type="PROSITE" id="PS51194">
    <property type="entry name" value="HELICASE_CTER"/>
    <property type="match status" value="1"/>
</dbReference>
<protein>
    <recommendedName>
        <fullName evidence="11">ATP-dependent DNA helicase RecQ</fullName>
        <ecNumber evidence="10">5.6.2.4</ecNumber>
    </recommendedName>
    <alternativeName>
        <fullName evidence="12">DNA 3'-5' helicase RecQ</fullName>
    </alternativeName>
</protein>
<dbReference type="InterPro" id="IPR032284">
    <property type="entry name" value="RecQ_Zn-bd"/>
</dbReference>
<organism evidence="15 16">
    <name type="scientific">Ginsengibacter hankyongi</name>
    <dbReference type="NCBI Taxonomy" id="2607284"/>
    <lineage>
        <taxon>Bacteria</taxon>
        <taxon>Pseudomonadati</taxon>
        <taxon>Bacteroidota</taxon>
        <taxon>Chitinophagia</taxon>
        <taxon>Chitinophagales</taxon>
        <taxon>Chitinophagaceae</taxon>
        <taxon>Ginsengibacter</taxon>
    </lineage>
</organism>
<name>A0A5J5ILH7_9BACT</name>
<keyword evidence="5 15" id="KW-0347">Helicase</keyword>
<dbReference type="GO" id="GO:0046872">
    <property type="term" value="F:metal ion binding"/>
    <property type="evidence" value="ECO:0007669"/>
    <property type="project" value="UniProtKB-KW"/>
</dbReference>
<dbReference type="PROSITE" id="PS51192">
    <property type="entry name" value="HELICASE_ATP_BIND_1"/>
    <property type="match status" value="1"/>
</dbReference>
<dbReference type="EC" id="5.6.2.4" evidence="10"/>
<evidence type="ECO:0000256" key="3">
    <source>
        <dbReference type="ARBA" id="ARBA00022741"/>
    </source>
</evidence>
<dbReference type="NCBIfam" id="TIGR00614">
    <property type="entry name" value="recQ_fam"/>
    <property type="match status" value="1"/>
</dbReference>
<comment type="catalytic activity">
    <reaction evidence="9">
        <text>Couples ATP hydrolysis with the unwinding of duplex DNA by translocating in the 3'-5' direction.</text>
        <dbReference type="EC" id="5.6.2.4"/>
    </reaction>
</comment>
<evidence type="ECO:0000256" key="9">
    <source>
        <dbReference type="ARBA" id="ARBA00034617"/>
    </source>
</evidence>
<evidence type="ECO:0000259" key="13">
    <source>
        <dbReference type="PROSITE" id="PS51192"/>
    </source>
</evidence>
<dbReference type="InterPro" id="IPR027417">
    <property type="entry name" value="P-loop_NTPase"/>
</dbReference>
<keyword evidence="8" id="KW-0413">Isomerase</keyword>
<evidence type="ECO:0000256" key="4">
    <source>
        <dbReference type="ARBA" id="ARBA00022801"/>
    </source>
</evidence>
<dbReference type="AlphaFoldDB" id="A0A5J5ILH7"/>
<dbReference type="GO" id="GO:0043138">
    <property type="term" value="F:3'-5' DNA helicase activity"/>
    <property type="evidence" value="ECO:0007669"/>
    <property type="project" value="UniProtKB-EC"/>
</dbReference>
<dbReference type="CDD" id="cd18794">
    <property type="entry name" value="SF2_C_RecQ"/>
    <property type="match status" value="1"/>
</dbReference>
<keyword evidence="3" id="KW-0547">Nucleotide-binding</keyword>
<evidence type="ECO:0000259" key="14">
    <source>
        <dbReference type="PROSITE" id="PS51194"/>
    </source>
</evidence>
<dbReference type="RefSeq" id="WP_150413701.1">
    <property type="nucleotide sequence ID" value="NZ_VYQF01000001.1"/>
</dbReference>
<dbReference type="Pfam" id="PF00270">
    <property type="entry name" value="DEAD"/>
    <property type="match status" value="1"/>
</dbReference>
<keyword evidence="2" id="KW-0479">Metal-binding</keyword>
<sequence>MENAVEILNRYWGYDTFRPLQDEIINSILTGHDTLALMPTGGGKSICFQVPAMMKEGLCLVISPLIALMKDQVANLKQKGIPALSIYSGMSYVEVVKTLKNAAYGNFKFLFVSPERLETELFLEYFSSININLVAVDEAHCVSQWGYDFRPPYLRIAAIRDSLRNVPVLALTASATIEVQNDICDKLNFKNKYNRFQQSFERSNLSYSVFNPSSKQNKLIEILKKVKGSGIVYCKTRRRTREIEELLNTNGIKASHYHAGLSNDLRNIRQEEWINNKTRIMACTNAFGMGIDKPDVRTVIHYDVPDALENYYQEAGRAGRDGKKAYAVLLFNQQEISDLKKQSSIRFPDIPTIKNVYAALVNYFQLPSGSGEDLSFDFDINDFVKKFNLNAFTVNNVLKILEQEELISYSDQFFLPSTVVFTTEKAELELFEKTYPQYDPVIKGLLRSYEGIFDYPSPVNETKLAKFISLKKEKVIADLIEIKKMGIIDYTPQKENPQIKFLQNRVNTSDLIINQQNILKRKDAFEKRLQAILKYVREQHSCRSKMLAAYFNDLDVKRCGICDNCLHEKNPAISKEEFEKIKEGIKNSITEKPSSSKELLRQMHGFNQNKILKVLNFLQEENIVSITGDGFIIMKPN</sequence>
<dbReference type="EMBL" id="VYQF01000001">
    <property type="protein sequence ID" value="KAA9041581.1"/>
    <property type="molecule type" value="Genomic_DNA"/>
</dbReference>
<keyword evidence="6" id="KW-0067">ATP-binding</keyword>
<evidence type="ECO:0000256" key="12">
    <source>
        <dbReference type="ARBA" id="ARBA00044550"/>
    </source>
</evidence>
<evidence type="ECO:0000256" key="1">
    <source>
        <dbReference type="ARBA" id="ARBA00005446"/>
    </source>
</evidence>
<dbReference type="GO" id="GO:0006281">
    <property type="term" value="P:DNA repair"/>
    <property type="evidence" value="ECO:0007669"/>
    <property type="project" value="TreeGrafter"/>
</dbReference>
<dbReference type="SMART" id="SM00487">
    <property type="entry name" value="DEXDc"/>
    <property type="match status" value="1"/>
</dbReference>
<dbReference type="InterPro" id="IPR014001">
    <property type="entry name" value="Helicase_ATP-bd"/>
</dbReference>
<dbReference type="GO" id="GO:0016787">
    <property type="term" value="F:hydrolase activity"/>
    <property type="evidence" value="ECO:0007669"/>
    <property type="project" value="UniProtKB-KW"/>
</dbReference>
<dbReference type="InterPro" id="IPR011545">
    <property type="entry name" value="DEAD/DEAH_box_helicase_dom"/>
</dbReference>
<dbReference type="GO" id="GO:0005737">
    <property type="term" value="C:cytoplasm"/>
    <property type="evidence" value="ECO:0007669"/>
    <property type="project" value="TreeGrafter"/>
</dbReference>
<evidence type="ECO:0000313" key="16">
    <source>
        <dbReference type="Proteomes" id="UP000326903"/>
    </source>
</evidence>
<dbReference type="Proteomes" id="UP000326903">
    <property type="component" value="Unassembled WGS sequence"/>
</dbReference>
<keyword evidence="7" id="KW-0238">DNA-binding</keyword>
<evidence type="ECO:0000256" key="8">
    <source>
        <dbReference type="ARBA" id="ARBA00023235"/>
    </source>
</evidence>
<evidence type="ECO:0000256" key="6">
    <source>
        <dbReference type="ARBA" id="ARBA00022840"/>
    </source>
</evidence>
<dbReference type="GO" id="GO:0043590">
    <property type="term" value="C:bacterial nucleoid"/>
    <property type="evidence" value="ECO:0007669"/>
    <property type="project" value="TreeGrafter"/>
</dbReference>
<dbReference type="GO" id="GO:0009378">
    <property type="term" value="F:four-way junction helicase activity"/>
    <property type="evidence" value="ECO:0007669"/>
    <property type="project" value="TreeGrafter"/>
</dbReference>
<dbReference type="GO" id="GO:0030894">
    <property type="term" value="C:replisome"/>
    <property type="evidence" value="ECO:0007669"/>
    <property type="project" value="TreeGrafter"/>
</dbReference>
<dbReference type="PANTHER" id="PTHR13710">
    <property type="entry name" value="DNA HELICASE RECQ FAMILY MEMBER"/>
    <property type="match status" value="1"/>
</dbReference>
<evidence type="ECO:0000256" key="11">
    <source>
        <dbReference type="ARBA" id="ARBA00044535"/>
    </source>
</evidence>
<evidence type="ECO:0000256" key="7">
    <source>
        <dbReference type="ARBA" id="ARBA00023125"/>
    </source>
</evidence>
<evidence type="ECO:0000313" key="15">
    <source>
        <dbReference type="EMBL" id="KAA9041581.1"/>
    </source>
</evidence>
<dbReference type="GO" id="GO:0006310">
    <property type="term" value="P:DNA recombination"/>
    <property type="evidence" value="ECO:0007669"/>
    <property type="project" value="InterPro"/>
</dbReference>
<dbReference type="Pfam" id="PF00271">
    <property type="entry name" value="Helicase_C"/>
    <property type="match status" value="1"/>
</dbReference>
<gene>
    <name evidence="15" type="ORF">FW778_06040</name>
</gene>
<proteinExistence type="inferred from homology"/>
<evidence type="ECO:0000256" key="2">
    <source>
        <dbReference type="ARBA" id="ARBA00022723"/>
    </source>
</evidence>
<keyword evidence="16" id="KW-1185">Reference proteome</keyword>